<evidence type="ECO:0000313" key="11">
    <source>
        <dbReference type="Proteomes" id="UP000599578"/>
    </source>
</evidence>
<comment type="caution">
    <text evidence="10">The sequence shown here is derived from an EMBL/GenBank/DDBJ whole genome shotgun (WGS) entry which is preliminary data.</text>
</comment>
<dbReference type="EMBL" id="BMLT01000010">
    <property type="protein sequence ID" value="GGO86365.1"/>
    <property type="molecule type" value="Genomic_DNA"/>
</dbReference>
<evidence type="ECO:0000256" key="8">
    <source>
        <dbReference type="ARBA" id="ARBA00023136"/>
    </source>
</evidence>
<comment type="similarity">
    <text evidence="2">Belongs to the porin LamB (TC 1.B.3) family.</text>
</comment>
<name>A0A917ZMZ4_9GAMM</name>
<dbReference type="GO" id="GO:0046930">
    <property type="term" value="C:pore complex"/>
    <property type="evidence" value="ECO:0007669"/>
    <property type="project" value="UniProtKB-KW"/>
</dbReference>
<keyword evidence="6" id="KW-0406">Ion transport</keyword>
<evidence type="ECO:0000256" key="3">
    <source>
        <dbReference type="ARBA" id="ARBA00022448"/>
    </source>
</evidence>
<evidence type="ECO:0000256" key="6">
    <source>
        <dbReference type="ARBA" id="ARBA00023065"/>
    </source>
</evidence>
<evidence type="ECO:0000256" key="4">
    <source>
        <dbReference type="ARBA" id="ARBA00022452"/>
    </source>
</evidence>
<dbReference type="AlphaFoldDB" id="A0A917ZMZ4"/>
<comment type="subcellular location">
    <subcellularLocation>
        <location evidence="1">Cell outer membrane</location>
        <topology evidence="1">Multi-pass membrane protein</topology>
    </subcellularLocation>
</comment>
<accession>A0A917ZMZ4</accession>
<evidence type="ECO:0000256" key="5">
    <source>
        <dbReference type="ARBA" id="ARBA00022692"/>
    </source>
</evidence>
<keyword evidence="9" id="KW-0998">Cell outer membrane</keyword>
<dbReference type="InterPro" id="IPR036998">
    <property type="entry name" value="Porin_LamB_sf"/>
</dbReference>
<dbReference type="GO" id="GO:0009279">
    <property type="term" value="C:cell outer membrane"/>
    <property type="evidence" value="ECO:0007669"/>
    <property type="project" value="UniProtKB-SubCell"/>
</dbReference>
<proteinExistence type="inferred from homology"/>
<dbReference type="Proteomes" id="UP000599578">
    <property type="component" value="Unassembled WGS sequence"/>
</dbReference>
<gene>
    <name evidence="10" type="primary">lamB</name>
    <name evidence="10" type="ORF">GCM10011348_37060</name>
</gene>
<keyword evidence="5" id="KW-0812">Transmembrane</keyword>
<evidence type="ECO:0000256" key="2">
    <source>
        <dbReference type="ARBA" id="ARBA00007055"/>
    </source>
</evidence>
<protein>
    <submittedName>
        <fullName evidence="10">Maltoporin</fullName>
    </submittedName>
</protein>
<evidence type="ECO:0000256" key="1">
    <source>
        <dbReference type="ARBA" id="ARBA00004571"/>
    </source>
</evidence>
<evidence type="ECO:0000313" key="10">
    <source>
        <dbReference type="EMBL" id="GGO86365.1"/>
    </source>
</evidence>
<keyword evidence="8" id="KW-0472">Membrane</keyword>
<dbReference type="PANTHER" id="PTHR38762:SF1">
    <property type="entry name" value="CRYPTIC OUTER MEMBRANE PORIN BGLH-RELATED"/>
    <property type="match status" value="1"/>
</dbReference>
<keyword evidence="4" id="KW-1134">Transmembrane beta strand</keyword>
<dbReference type="GO" id="GO:0015144">
    <property type="term" value="F:carbohydrate transmembrane transporter activity"/>
    <property type="evidence" value="ECO:0007669"/>
    <property type="project" value="TreeGrafter"/>
</dbReference>
<dbReference type="GO" id="GO:0006811">
    <property type="term" value="P:monoatomic ion transport"/>
    <property type="evidence" value="ECO:0007669"/>
    <property type="project" value="UniProtKB-KW"/>
</dbReference>
<keyword evidence="11" id="KW-1185">Reference proteome</keyword>
<dbReference type="Gene3D" id="2.40.170.10">
    <property type="entry name" value="Porin, LamB type"/>
    <property type="match status" value="1"/>
</dbReference>
<reference evidence="10 11" key="1">
    <citation type="journal article" date="2014" name="Int. J. Syst. Evol. Microbiol.">
        <title>Complete genome sequence of Corynebacterium casei LMG S-19264T (=DSM 44701T), isolated from a smear-ripened cheese.</title>
        <authorList>
            <consortium name="US DOE Joint Genome Institute (JGI-PGF)"/>
            <person name="Walter F."/>
            <person name="Albersmeier A."/>
            <person name="Kalinowski J."/>
            <person name="Ruckert C."/>
        </authorList>
    </citation>
    <scope>NUCLEOTIDE SEQUENCE [LARGE SCALE GENOMIC DNA]</scope>
    <source>
        <strain evidence="10 11">CGMCC 1.7286</strain>
    </source>
</reference>
<evidence type="ECO:0000256" key="9">
    <source>
        <dbReference type="ARBA" id="ARBA00023237"/>
    </source>
</evidence>
<organism evidence="10 11">
    <name type="scientific">Marinobacterium nitratireducens</name>
    <dbReference type="NCBI Taxonomy" id="518897"/>
    <lineage>
        <taxon>Bacteria</taxon>
        <taxon>Pseudomonadati</taxon>
        <taxon>Pseudomonadota</taxon>
        <taxon>Gammaproteobacteria</taxon>
        <taxon>Oceanospirillales</taxon>
        <taxon>Oceanospirillaceae</taxon>
        <taxon>Marinobacterium</taxon>
    </lineage>
</organism>
<keyword evidence="7" id="KW-0626">Porin</keyword>
<sequence length="396" mass="43618">MEVTDKSTLNFEGYIRTGIGVSDGGEGQAEFMAPGAATKYRLGNEADTNIEMAFNYRHYLDAQKAAEDPSVQAYLMLDGYTKRDNGLDITLDHVAQAYVSFDNFIGEGVKAWAGRRYYDRQSIHMTDHFWLNTGQNSQAGAGIEGIKLGGADFSAAIIRAEDNQANDAIDSTGLDFRLKNIALNEGGNLNFWAYYNSRPENETAGLDDESGYGLAAWHTQSLLDGRGSNTIHAIYRDGTAVPQHGFTPNPLMNNGTTLDINTFELATDLVVSATENVDVGFTALYRTTEEETAAGTTTTDWYSIGVRPQIAMTEHLSWVFDLGYDRVDNGTTDAGLMKSTVAFQIGKGKGYWSRPVLRVFGTYAQWGDEFEGQVGGDVYADRTDGWTTGVQTEWWW</sequence>
<dbReference type="GO" id="GO:0015288">
    <property type="term" value="F:porin activity"/>
    <property type="evidence" value="ECO:0007669"/>
    <property type="project" value="UniProtKB-KW"/>
</dbReference>
<dbReference type="GO" id="GO:0015774">
    <property type="term" value="P:polysaccharide transport"/>
    <property type="evidence" value="ECO:0007669"/>
    <property type="project" value="TreeGrafter"/>
</dbReference>
<dbReference type="InterPro" id="IPR050286">
    <property type="entry name" value="G_neg_Bact_CarbUptk_Porin"/>
</dbReference>
<keyword evidence="3" id="KW-0813">Transport</keyword>
<dbReference type="SUPFAM" id="SSF56935">
    <property type="entry name" value="Porins"/>
    <property type="match status" value="1"/>
</dbReference>
<evidence type="ECO:0000256" key="7">
    <source>
        <dbReference type="ARBA" id="ARBA00023114"/>
    </source>
</evidence>
<dbReference type="InterPro" id="IPR003192">
    <property type="entry name" value="Porin_LamB"/>
</dbReference>
<dbReference type="Pfam" id="PF02264">
    <property type="entry name" value="LamB"/>
    <property type="match status" value="1"/>
</dbReference>
<dbReference type="PANTHER" id="PTHR38762">
    <property type="entry name" value="CRYPTIC OUTER MEMBRANE PORIN BGLH-RELATED"/>
    <property type="match status" value="1"/>
</dbReference>